<evidence type="ECO:0000313" key="2">
    <source>
        <dbReference type="Proteomes" id="UP000075573"/>
    </source>
</evidence>
<evidence type="ECO:0008006" key="3">
    <source>
        <dbReference type="Google" id="ProtNLM"/>
    </source>
</evidence>
<dbReference type="PATRIC" id="fig|442.7.peg.2460"/>
<protein>
    <recommendedName>
        <fullName evidence="3">Lipoyl-binding domain-containing protein</fullName>
    </recommendedName>
</protein>
<sequence length="155" mass="16087">MAGREVIIMSPAENQVPVFEGNPSSDDLARIADLLVQAGLETIELSDGKGSRCFLRVKAPASAPHVPISGAPSAPVETMQTDIAVNAPYFGVLALTDLAEVGTLVRQGDVVAQMRIGTLQIPVTVPVEGTVVDVVGQDGVLTGYGAIIVRIEPTV</sequence>
<dbReference type="Proteomes" id="UP000075573">
    <property type="component" value="Unassembled WGS sequence"/>
</dbReference>
<dbReference type="Gene3D" id="2.40.50.100">
    <property type="match status" value="1"/>
</dbReference>
<comment type="caution">
    <text evidence="1">The sequence shown here is derived from an EMBL/GenBank/DDBJ whole genome shotgun (WGS) entry which is preliminary data.</text>
</comment>
<proteinExistence type="predicted"/>
<organism evidence="1 2">
    <name type="scientific">Gluconobacter potus</name>
    <dbReference type="NCBI Taxonomy" id="2724927"/>
    <lineage>
        <taxon>Bacteria</taxon>
        <taxon>Pseudomonadati</taxon>
        <taxon>Pseudomonadota</taxon>
        <taxon>Alphaproteobacteria</taxon>
        <taxon>Acetobacterales</taxon>
        <taxon>Acetobacteraceae</taxon>
        <taxon>Gluconobacter</taxon>
    </lineage>
</organism>
<accession>A0A149QW18</accession>
<dbReference type="InterPro" id="IPR011053">
    <property type="entry name" value="Single_hybrid_motif"/>
</dbReference>
<name>A0A149QW18_9PROT</name>
<dbReference type="AlphaFoldDB" id="A0A149QW18"/>
<evidence type="ECO:0000313" key="1">
    <source>
        <dbReference type="EMBL" id="KXV01492.1"/>
    </source>
</evidence>
<dbReference type="EMBL" id="LHZB01000109">
    <property type="protein sequence ID" value="KXV01492.1"/>
    <property type="molecule type" value="Genomic_DNA"/>
</dbReference>
<dbReference type="SUPFAM" id="SSF51230">
    <property type="entry name" value="Single hybrid motif"/>
    <property type="match status" value="1"/>
</dbReference>
<reference evidence="1 2" key="1">
    <citation type="submission" date="2015-06" db="EMBL/GenBank/DDBJ databases">
        <title>Improved classification and identification of acetic acid bacteria using matrix-assisted laser desorption/ionization time-of-flight mass spectrometry; Gluconobacter nephelii and Gluconobacter uchimurae are later heterotypic synonyms of Gluconobacter japonicus and Gluconobacter oxydans, respectively.</title>
        <authorList>
            <person name="Li L."/>
            <person name="Cleenwerck I."/>
            <person name="De Vuyst L."/>
            <person name="Vandamme P."/>
        </authorList>
    </citation>
    <scope>NUCLEOTIDE SEQUENCE [LARGE SCALE GENOMIC DNA]</scope>
    <source>
        <strain evidence="1 2">LMG 1764</strain>
    </source>
</reference>
<gene>
    <name evidence="1" type="ORF">AD929_06050</name>
</gene>